<accession>A0ABX3ZKW4</accession>
<dbReference type="Pfam" id="PF03480">
    <property type="entry name" value="DctP"/>
    <property type="match status" value="1"/>
</dbReference>
<evidence type="ECO:0000256" key="3">
    <source>
        <dbReference type="ARBA" id="ARBA00022729"/>
    </source>
</evidence>
<keyword evidence="3" id="KW-0732">Signal</keyword>
<proteinExistence type="inferred from homology"/>
<organism evidence="5 6">
    <name type="scientific">Solibacillus kalamii</name>
    <dbReference type="NCBI Taxonomy" id="1748298"/>
    <lineage>
        <taxon>Bacteria</taxon>
        <taxon>Bacillati</taxon>
        <taxon>Bacillota</taxon>
        <taxon>Bacilli</taxon>
        <taxon>Bacillales</taxon>
        <taxon>Caryophanaceae</taxon>
        <taxon>Solibacillus</taxon>
    </lineage>
</organism>
<name>A0ABX3ZKW4_9BACL</name>
<evidence type="ECO:0000259" key="4">
    <source>
        <dbReference type="PROSITE" id="PS50003"/>
    </source>
</evidence>
<keyword evidence="6" id="KW-1185">Reference proteome</keyword>
<feature type="domain" description="PH" evidence="4">
    <location>
        <begin position="192"/>
        <end position="328"/>
    </location>
</feature>
<dbReference type="InterPro" id="IPR004682">
    <property type="entry name" value="TRAP_DctP"/>
</dbReference>
<dbReference type="PROSITE" id="PS50003">
    <property type="entry name" value="PH_DOMAIN"/>
    <property type="match status" value="1"/>
</dbReference>
<keyword evidence="2" id="KW-0813">Transport</keyword>
<dbReference type="EMBL" id="NHNT01000001">
    <property type="protein sequence ID" value="OUZ40305.1"/>
    <property type="molecule type" value="Genomic_DNA"/>
</dbReference>
<sequence length="351" mass="40528">MRLYIITAIVAALLLIVTISYRFDLWNTKDLPYDDEQVGLDDQIVINFSHVVAENTPKGLAVNKFAELVKEKSDGEIIVQTYPNGILYNDENELAALQKGDIQMIAPTISKITEALPTWQVLDLPFIFENDEQVYDILHGDLSNSLLQELDSINVHGLTFWHNGFKQMASNTTPLLEVDQFKDLKIRIMPSDILKEQFLLLKAKPILKTFNDLYIAIQNNEIIAQENTLSNLYSKGYYSMQPNITLSNHGILAYSVMMNADFWESLTDDQQKIIQDSLDEMQRWQHDQAVALNAENYQQLKAVKELKFYTISDQQRAHWMEALQPIYSSYEKISNKDFLTQLREEIQDHNN</sequence>
<protein>
    <recommendedName>
        <fullName evidence="4">PH domain-containing protein</fullName>
    </recommendedName>
</protein>
<dbReference type="Gene3D" id="3.40.190.170">
    <property type="entry name" value="Bacterial extracellular solute-binding protein, family 7"/>
    <property type="match status" value="1"/>
</dbReference>
<dbReference type="InterPro" id="IPR001849">
    <property type="entry name" value="PH_domain"/>
</dbReference>
<dbReference type="Proteomes" id="UP000196594">
    <property type="component" value="Unassembled WGS sequence"/>
</dbReference>
<dbReference type="PANTHER" id="PTHR33376:SF7">
    <property type="entry name" value="C4-DICARBOXYLATE-BINDING PROTEIN DCTB"/>
    <property type="match status" value="1"/>
</dbReference>
<reference evidence="5 6" key="1">
    <citation type="journal article" date="2017" name="Int. J. Syst. Evol. Microbiol.">
        <title>Solibacillus kalamii sp. nov., isolated from a high-efficiency particulate arrestance filter system used in the International Space Station.</title>
        <authorList>
            <person name="Checinska Sielaff A."/>
            <person name="Kumar R.M."/>
            <person name="Pal D."/>
            <person name="Mayilraj S."/>
            <person name="Venkateswaran K."/>
        </authorList>
    </citation>
    <scope>NUCLEOTIDE SEQUENCE [LARGE SCALE GENOMIC DNA]</scope>
    <source>
        <strain evidence="5 6">ISSFR-015</strain>
    </source>
</reference>
<dbReference type="InterPro" id="IPR018389">
    <property type="entry name" value="DctP_fam"/>
</dbReference>
<comment type="caution">
    <text evidence="5">The sequence shown here is derived from an EMBL/GenBank/DDBJ whole genome shotgun (WGS) entry which is preliminary data.</text>
</comment>
<evidence type="ECO:0000313" key="5">
    <source>
        <dbReference type="EMBL" id="OUZ40305.1"/>
    </source>
</evidence>
<gene>
    <name evidence="5" type="ORF">CBM15_00160</name>
</gene>
<evidence type="ECO:0000256" key="1">
    <source>
        <dbReference type="ARBA" id="ARBA00009023"/>
    </source>
</evidence>
<dbReference type="NCBIfam" id="NF037995">
    <property type="entry name" value="TRAP_S1"/>
    <property type="match status" value="1"/>
</dbReference>
<evidence type="ECO:0000313" key="6">
    <source>
        <dbReference type="Proteomes" id="UP000196594"/>
    </source>
</evidence>
<comment type="similarity">
    <text evidence="1">Belongs to the bacterial solute-binding protein 7 family.</text>
</comment>
<dbReference type="RefSeq" id="WP_087615302.1">
    <property type="nucleotide sequence ID" value="NZ_JAFBEY010000002.1"/>
</dbReference>
<dbReference type="PANTHER" id="PTHR33376">
    <property type="match status" value="1"/>
</dbReference>
<dbReference type="NCBIfam" id="TIGR00787">
    <property type="entry name" value="dctP"/>
    <property type="match status" value="1"/>
</dbReference>
<dbReference type="PIRSF" id="PIRSF006470">
    <property type="entry name" value="DctB"/>
    <property type="match status" value="1"/>
</dbReference>
<evidence type="ECO:0000256" key="2">
    <source>
        <dbReference type="ARBA" id="ARBA00022448"/>
    </source>
</evidence>
<dbReference type="InterPro" id="IPR038404">
    <property type="entry name" value="TRAP_DctP_sf"/>
</dbReference>